<dbReference type="AlphaFoldDB" id="A0AAD9M8H1"/>
<keyword evidence="4" id="KW-1185">Reference proteome</keyword>
<feature type="region of interest" description="Disordered" evidence="1">
    <location>
        <begin position="117"/>
        <end position="204"/>
    </location>
</feature>
<keyword evidence="2" id="KW-0472">Membrane</keyword>
<reference evidence="3" key="1">
    <citation type="submission" date="2021-06" db="EMBL/GenBank/DDBJ databases">
        <title>Comparative genomics, transcriptomics and evolutionary studies reveal genomic signatures of adaptation to plant cell wall in hemibiotrophic fungi.</title>
        <authorList>
            <consortium name="DOE Joint Genome Institute"/>
            <person name="Baroncelli R."/>
            <person name="Diaz J.F."/>
            <person name="Benocci T."/>
            <person name="Peng M."/>
            <person name="Battaglia E."/>
            <person name="Haridas S."/>
            <person name="Andreopoulos W."/>
            <person name="Labutti K."/>
            <person name="Pangilinan J."/>
            <person name="Floch G.L."/>
            <person name="Makela M.R."/>
            <person name="Henrissat B."/>
            <person name="Grigoriev I.V."/>
            <person name="Crouch J.A."/>
            <person name="De Vries R.P."/>
            <person name="Sukno S.A."/>
            <person name="Thon M.R."/>
        </authorList>
    </citation>
    <scope>NUCLEOTIDE SEQUENCE</scope>
    <source>
        <strain evidence="3">MAFF235873</strain>
    </source>
</reference>
<keyword evidence="2" id="KW-1133">Transmembrane helix</keyword>
<feature type="compositionally biased region" description="Pro residues" evidence="1">
    <location>
        <begin position="160"/>
        <end position="169"/>
    </location>
</feature>
<protein>
    <recommendedName>
        <fullName evidence="5">Transmembrane protein</fullName>
    </recommendedName>
</protein>
<gene>
    <name evidence="3" type="ORF">LX32DRAFT_635211</name>
</gene>
<dbReference type="Proteomes" id="UP001232148">
    <property type="component" value="Unassembled WGS sequence"/>
</dbReference>
<comment type="caution">
    <text evidence="3">The sequence shown here is derived from an EMBL/GenBank/DDBJ whole genome shotgun (WGS) entry which is preliminary data.</text>
</comment>
<proteinExistence type="predicted"/>
<feature type="transmembrane region" description="Helical" evidence="2">
    <location>
        <begin position="87"/>
        <end position="110"/>
    </location>
</feature>
<evidence type="ECO:0008006" key="5">
    <source>
        <dbReference type="Google" id="ProtNLM"/>
    </source>
</evidence>
<evidence type="ECO:0000313" key="4">
    <source>
        <dbReference type="Proteomes" id="UP001232148"/>
    </source>
</evidence>
<name>A0AAD9M8H1_9PEZI</name>
<keyword evidence="2" id="KW-0812">Transmembrane</keyword>
<evidence type="ECO:0000256" key="1">
    <source>
        <dbReference type="SAM" id="MobiDB-lite"/>
    </source>
</evidence>
<feature type="compositionally biased region" description="Polar residues" evidence="1">
    <location>
        <begin position="128"/>
        <end position="137"/>
    </location>
</feature>
<dbReference type="EMBL" id="MU842821">
    <property type="protein sequence ID" value="KAK2033525.1"/>
    <property type="molecule type" value="Genomic_DNA"/>
</dbReference>
<sequence>MHTYQTPISLPPLQTPLPVAARQEDTEIHVITQTIYRPSTTFVTYVTLGGGPPTSYADGHTDESPPVASPTVAPPPPDRSSGSLSSVQIGAILGGIVALVAIVLIAWFCVSQNQRRRRPDYPDWSDYDSFTESSATPTIARPPSTRPPHPRDQRHRRTPFPMPQPPPPTFNINTYKYWDVRFNGPSRRQQPPEPHRYRTRFPRS</sequence>
<evidence type="ECO:0000313" key="3">
    <source>
        <dbReference type="EMBL" id="KAK2033525.1"/>
    </source>
</evidence>
<organism evidence="3 4">
    <name type="scientific">Colletotrichum zoysiae</name>
    <dbReference type="NCBI Taxonomy" id="1216348"/>
    <lineage>
        <taxon>Eukaryota</taxon>
        <taxon>Fungi</taxon>
        <taxon>Dikarya</taxon>
        <taxon>Ascomycota</taxon>
        <taxon>Pezizomycotina</taxon>
        <taxon>Sordariomycetes</taxon>
        <taxon>Hypocreomycetidae</taxon>
        <taxon>Glomerellales</taxon>
        <taxon>Glomerellaceae</taxon>
        <taxon>Colletotrichum</taxon>
        <taxon>Colletotrichum graminicola species complex</taxon>
    </lineage>
</organism>
<accession>A0AAD9M8H1</accession>
<evidence type="ECO:0000256" key="2">
    <source>
        <dbReference type="SAM" id="Phobius"/>
    </source>
</evidence>
<feature type="region of interest" description="Disordered" evidence="1">
    <location>
        <begin position="53"/>
        <end position="85"/>
    </location>
</feature>